<dbReference type="PANTHER" id="PTHR38591:SF1">
    <property type="entry name" value="BLL1000 PROTEIN"/>
    <property type="match status" value="1"/>
</dbReference>
<dbReference type="PANTHER" id="PTHR38591">
    <property type="entry name" value="HYDROLASE"/>
    <property type="match status" value="1"/>
</dbReference>
<proteinExistence type="predicted"/>
<dbReference type="InterPro" id="IPR010791">
    <property type="entry name" value="AttH_dom"/>
</dbReference>
<feature type="chain" id="PRO_5001983245" evidence="1">
    <location>
        <begin position="31"/>
        <end position="370"/>
    </location>
</feature>
<evidence type="ECO:0000313" key="3">
    <source>
        <dbReference type="EMBL" id="AIY41935.1"/>
    </source>
</evidence>
<dbReference type="AlphaFoldDB" id="A0A0A1FDR1"/>
<feature type="domain" description="AttH" evidence="2">
    <location>
        <begin position="58"/>
        <end position="232"/>
    </location>
</feature>
<protein>
    <submittedName>
        <fullName evidence="3">AttH component of AttEFGH ABC transport system</fullName>
    </submittedName>
</protein>
<name>A0A0A1FDR1_9BURK</name>
<dbReference type="KEGG" id="care:LT85_2777"/>
<dbReference type="Pfam" id="PF07143">
    <property type="entry name" value="CrtC"/>
    <property type="match status" value="1"/>
</dbReference>
<evidence type="ECO:0000256" key="1">
    <source>
        <dbReference type="SAM" id="SignalP"/>
    </source>
</evidence>
<evidence type="ECO:0000259" key="2">
    <source>
        <dbReference type="Pfam" id="PF07143"/>
    </source>
</evidence>
<dbReference type="SUPFAM" id="SSF159245">
    <property type="entry name" value="AttH-like"/>
    <property type="match status" value="1"/>
</dbReference>
<dbReference type="InterPro" id="IPR023374">
    <property type="entry name" value="AttH-like_dom_sf"/>
</dbReference>
<sequence>MLRMMLYKKCKRLAAWLLCILLLWMPSSFAAPPRFAQVTPDHALTLPQDSGAHPDFRTEWWYATGWLAMPDGKPVGFQITFFRSATEHDRANPSAFAPTQLIMAHAALSDPSLGKLLHDQKSARAGFGLAYAKQGNTDVALDNWRLLRAADGHYQVSVAARDFTLELSLTPTQPPLLQGDGGYSRKGPQAAQASYYYSEPQLQVSGKVNRNGRTDQPQIVSGNAWLDHEWSTSVLDADAVGWDWLGANLDDGSALMAFQIRDRSGKKIWAHAALRDAHGQVTQFEPDQVSFVPQRSWRSPRTDASYPVQAVLHTGVLTWSLLPLQDDQELDSRLSTGSVYWEGAVTVNRDGKRAGRGYLELTGYLKALKF</sequence>
<reference evidence="4" key="1">
    <citation type="journal article" date="2014" name="Soil Biol. Biochem.">
        <title>Structure and function of bacterial communities in ageing soils: Insights from the Mendocino ecological staircase.</title>
        <authorList>
            <person name="Uroz S."/>
            <person name="Tech J.J."/>
            <person name="Sawaya N.A."/>
            <person name="Frey-Klett P."/>
            <person name="Leveau J.H.J."/>
        </authorList>
    </citation>
    <scope>NUCLEOTIDE SEQUENCE [LARGE SCALE GENOMIC DNA]</scope>
    <source>
        <strain evidence="4">Cal35</strain>
    </source>
</reference>
<dbReference type="STRING" id="279058.LT85_2777"/>
<accession>A0A0A1FDR1</accession>
<feature type="signal peptide" evidence="1">
    <location>
        <begin position="1"/>
        <end position="30"/>
    </location>
</feature>
<dbReference type="OrthoDB" id="9770826at2"/>
<evidence type="ECO:0000313" key="4">
    <source>
        <dbReference type="Proteomes" id="UP000030302"/>
    </source>
</evidence>
<keyword evidence="4" id="KW-1185">Reference proteome</keyword>
<organism evidence="3 4">
    <name type="scientific">Collimonas arenae</name>
    <dbReference type="NCBI Taxonomy" id="279058"/>
    <lineage>
        <taxon>Bacteria</taxon>
        <taxon>Pseudomonadati</taxon>
        <taxon>Pseudomonadota</taxon>
        <taxon>Betaproteobacteria</taxon>
        <taxon>Burkholderiales</taxon>
        <taxon>Oxalobacteraceae</taxon>
        <taxon>Collimonas</taxon>
    </lineage>
</organism>
<dbReference type="Gene3D" id="2.40.370.10">
    <property type="entry name" value="AttH-like domain"/>
    <property type="match status" value="2"/>
</dbReference>
<gene>
    <name evidence="3" type="primary">attH</name>
    <name evidence="3" type="ORF">LT85_2777</name>
</gene>
<keyword evidence="1" id="KW-0732">Signal</keyword>
<dbReference type="HOGENOM" id="CLU_040626_0_0_4"/>
<dbReference type="Pfam" id="PF17186">
    <property type="entry name" value="Lipocalin_9"/>
    <property type="match status" value="1"/>
</dbReference>
<dbReference type="Proteomes" id="UP000030302">
    <property type="component" value="Chromosome"/>
</dbReference>
<dbReference type="EMBL" id="CP009962">
    <property type="protein sequence ID" value="AIY41935.1"/>
    <property type="molecule type" value="Genomic_DNA"/>
</dbReference>